<dbReference type="SUPFAM" id="SSF81296">
    <property type="entry name" value="E set domains"/>
    <property type="match status" value="1"/>
</dbReference>
<dbReference type="Gene3D" id="2.120.10.30">
    <property type="entry name" value="TolB, C-terminal domain"/>
    <property type="match status" value="1"/>
</dbReference>
<name>A0AAU9W5V8_9CNID</name>
<dbReference type="InterPro" id="IPR014756">
    <property type="entry name" value="Ig_E-set"/>
</dbReference>
<sequence length="170" mass="19045">VIVRSQKGQEEETKIEDCKNGSYVVRYKPKSVGLRDIAVEVNGQPLTGKPGKFKGPVSIAVNRRKGKIAIADFNKHRVELFDGEWKHLSTIGDKELNAERIKFPRSVEFTTSDEVIVIHGKFFQASKMFLFTEQGNFIKVISQHLISPLSVSVRDDGHMIVCDSGDNSVK</sequence>
<feature type="non-terminal residue" evidence="4">
    <location>
        <position position="170"/>
    </location>
</feature>
<evidence type="ECO:0000256" key="1">
    <source>
        <dbReference type="ARBA" id="ARBA00022737"/>
    </source>
</evidence>
<dbReference type="PANTHER" id="PTHR24104:SF57">
    <property type="entry name" value="BEE-MILK PROTEIN"/>
    <property type="match status" value="1"/>
</dbReference>
<gene>
    <name evidence="4" type="ORF">PMEA_00033399</name>
</gene>
<feature type="non-terminal residue" evidence="4">
    <location>
        <position position="1"/>
    </location>
</feature>
<dbReference type="InterPro" id="IPR017868">
    <property type="entry name" value="Filamin/ABP280_repeat-like"/>
</dbReference>
<dbReference type="InterPro" id="IPR001258">
    <property type="entry name" value="NHL_repeat"/>
</dbReference>
<dbReference type="EMBL" id="CALNXJ010000008">
    <property type="protein sequence ID" value="CAH3046693.1"/>
    <property type="molecule type" value="Genomic_DNA"/>
</dbReference>
<dbReference type="Pfam" id="PF00630">
    <property type="entry name" value="Filamin"/>
    <property type="match status" value="1"/>
</dbReference>
<proteinExistence type="predicted"/>
<dbReference type="GO" id="GO:0043161">
    <property type="term" value="P:proteasome-mediated ubiquitin-dependent protein catabolic process"/>
    <property type="evidence" value="ECO:0007669"/>
    <property type="project" value="TreeGrafter"/>
</dbReference>
<organism evidence="4 5">
    <name type="scientific">Pocillopora meandrina</name>
    <dbReference type="NCBI Taxonomy" id="46732"/>
    <lineage>
        <taxon>Eukaryota</taxon>
        <taxon>Metazoa</taxon>
        <taxon>Cnidaria</taxon>
        <taxon>Anthozoa</taxon>
        <taxon>Hexacorallia</taxon>
        <taxon>Scleractinia</taxon>
        <taxon>Astrocoeniina</taxon>
        <taxon>Pocilloporidae</taxon>
        <taxon>Pocillopora</taxon>
    </lineage>
</organism>
<feature type="repeat" description="Filamin" evidence="2">
    <location>
        <begin position="1"/>
        <end position="55"/>
    </location>
</feature>
<dbReference type="InterPro" id="IPR050952">
    <property type="entry name" value="TRIM-NHL_E3_ligases"/>
</dbReference>
<accession>A0AAU9W5V8</accession>
<dbReference type="Proteomes" id="UP001159428">
    <property type="component" value="Unassembled WGS sequence"/>
</dbReference>
<evidence type="ECO:0000313" key="4">
    <source>
        <dbReference type="EMBL" id="CAH3046693.1"/>
    </source>
</evidence>
<dbReference type="GO" id="GO:0000209">
    <property type="term" value="P:protein polyubiquitination"/>
    <property type="evidence" value="ECO:0007669"/>
    <property type="project" value="TreeGrafter"/>
</dbReference>
<protein>
    <submittedName>
        <fullName evidence="4">Uncharacterized protein</fullName>
    </submittedName>
</protein>
<dbReference type="Pfam" id="PF01436">
    <property type="entry name" value="NHL"/>
    <property type="match status" value="1"/>
</dbReference>
<dbReference type="InterPro" id="IPR011042">
    <property type="entry name" value="6-blade_b-propeller_TolB-like"/>
</dbReference>
<reference evidence="4 5" key="1">
    <citation type="submission" date="2022-05" db="EMBL/GenBank/DDBJ databases">
        <authorList>
            <consortium name="Genoscope - CEA"/>
            <person name="William W."/>
        </authorList>
    </citation>
    <scope>NUCLEOTIDE SEQUENCE [LARGE SCALE GENOMIC DNA]</scope>
</reference>
<evidence type="ECO:0000256" key="2">
    <source>
        <dbReference type="PROSITE-ProRule" id="PRU00087"/>
    </source>
</evidence>
<dbReference type="GO" id="GO:0061630">
    <property type="term" value="F:ubiquitin protein ligase activity"/>
    <property type="evidence" value="ECO:0007669"/>
    <property type="project" value="TreeGrafter"/>
</dbReference>
<keyword evidence="5" id="KW-1185">Reference proteome</keyword>
<dbReference type="SUPFAM" id="SSF63829">
    <property type="entry name" value="Calcium-dependent phosphotriesterase"/>
    <property type="match status" value="1"/>
</dbReference>
<dbReference type="PROSITE" id="PS51125">
    <property type="entry name" value="NHL"/>
    <property type="match status" value="1"/>
</dbReference>
<dbReference type="PANTHER" id="PTHR24104">
    <property type="entry name" value="E3 UBIQUITIN-PROTEIN LIGASE NHLRC1-RELATED"/>
    <property type="match status" value="1"/>
</dbReference>
<dbReference type="AlphaFoldDB" id="A0AAU9W5V8"/>
<feature type="repeat" description="NHL" evidence="3">
    <location>
        <begin position="48"/>
        <end position="84"/>
    </location>
</feature>
<evidence type="ECO:0000313" key="5">
    <source>
        <dbReference type="Proteomes" id="UP001159428"/>
    </source>
</evidence>
<evidence type="ECO:0000256" key="3">
    <source>
        <dbReference type="PROSITE-ProRule" id="PRU00504"/>
    </source>
</evidence>
<keyword evidence="1" id="KW-0677">Repeat</keyword>
<dbReference type="PROSITE" id="PS50194">
    <property type="entry name" value="FILAMIN_REPEAT"/>
    <property type="match status" value="1"/>
</dbReference>
<comment type="caution">
    <text evidence="4">The sequence shown here is derived from an EMBL/GenBank/DDBJ whole genome shotgun (WGS) entry which is preliminary data.</text>
</comment>